<dbReference type="AlphaFoldDB" id="W4P6U2"/>
<gene>
    <name evidence="1" type="ORF">JCM6292_1368</name>
</gene>
<organism evidence="1 2">
    <name type="scientific">Bacteroides pyogenes JCM 6292</name>
    <dbReference type="NCBI Taxonomy" id="1235809"/>
    <lineage>
        <taxon>Bacteria</taxon>
        <taxon>Pseudomonadati</taxon>
        <taxon>Bacteroidota</taxon>
        <taxon>Bacteroidia</taxon>
        <taxon>Bacteroidales</taxon>
        <taxon>Bacteroidaceae</taxon>
        <taxon>Bacteroides</taxon>
    </lineage>
</organism>
<evidence type="ECO:0000313" key="1">
    <source>
        <dbReference type="EMBL" id="GAE15133.1"/>
    </source>
</evidence>
<evidence type="ECO:0000313" key="2">
    <source>
        <dbReference type="Proteomes" id="UP000018861"/>
    </source>
</evidence>
<dbReference type="Proteomes" id="UP000018861">
    <property type="component" value="Unassembled WGS sequence"/>
</dbReference>
<reference evidence="1 2" key="1">
    <citation type="journal article" date="2014" name="Genome Announc.">
        <title>Draft Genome Sequences of Three Strains of Bacteroides pyogenes Isolated from a Cat and Swine.</title>
        <authorList>
            <person name="Sakamoto M."/>
            <person name="Oshima K."/>
            <person name="Suda W."/>
            <person name="Kitamura K."/>
            <person name="Iida T."/>
            <person name="Hattori M."/>
            <person name="Ohkuma M."/>
        </authorList>
    </citation>
    <scope>NUCLEOTIDE SEQUENCE [LARGE SCALE GENOMIC DNA]</scope>
    <source>
        <strain evidence="1 2">JCM 6292</strain>
    </source>
</reference>
<protein>
    <submittedName>
        <fullName evidence="1">Uncharacterized protein</fullName>
    </submittedName>
</protein>
<comment type="caution">
    <text evidence="1">The sequence shown here is derived from an EMBL/GenBank/DDBJ whole genome shotgun (WGS) entry which is preliminary data.</text>
</comment>
<proteinExistence type="predicted"/>
<sequence length="143" mass="16651">MFNLAVLRDEIKESQKELYGLSDVNTLPDLLSESALIEWGAKIIEGEQRRISQGGIPIYNPTIARVKVYYDIFVDSYERQKNYQAATARSLEDLASMRSRADELILDIWNQVEAEFEGVQPNENRLEKCRDYGLVYYYRSNEK</sequence>
<accession>W4P6U2</accession>
<dbReference type="EMBL" id="BAIQ01000012">
    <property type="protein sequence ID" value="GAE15133.1"/>
    <property type="molecule type" value="Genomic_DNA"/>
</dbReference>
<name>W4P6U2_9BACE</name>